<evidence type="ECO:0000313" key="2">
    <source>
        <dbReference type="Proteomes" id="UP000592780"/>
    </source>
</evidence>
<evidence type="ECO:0000313" key="1">
    <source>
        <dbReference type="EMBL" id="MBB5428782.1"/>
    </source>
</evidence>
<dbReference type="AlphaFoldDB" id="A0A7W8QE49"/>
<accession>A0A7W8QE49</accession>
<comment type="caution">
    <text evidence="1">The sequence shown here is derived from an EMBL/GenBank/DDBJ whole genome shotgun (WGS) entry which is preliminary data.</text>
</comment>
<gene>
    <name evidence="1" type="ORF">HDG40_006977</name>
</gene>
<proteinExistence type="predicted"/>
<dbReference type="EMBL" id="JACHDD010000015">
    <property type="protein sequence ID" value="MBB5428782.1"/>
    <property type="molecule type" value="Genomic_DNA"/>
</dbReference>
<dbReference type="RefSeq" id="WP_429297676.1">
    <property type="nucleotide sequence ID" value="NZ_JBNDMU010000004.1"/>
</dbReference>
<organism evidence="1 2">
    <name type="scientific">Paraburkholderia atlantica</name>
    <dbReference type="NCBI Taxonomy" id="2654982"/>
    <lineage>
        <taxon>Bacteria</taxon>
        <taxon>Pseudomonadati</taxon>
        <taxon>Pseudomonadota</taxon>
        <taxon>Betaproteobacteria</taxon>
        <taxon>Burkholderiales</taxon>
        <taxon>Burkholderiaceae</taxon>
        <taxon>Paraburkholderia</taxon>
    </lineage>
</organism>
<sequence>MPAARGLSSFTPTGFTPVAGVLPSIETTGSIMNLNRLLRIGMQMHCLSYETHDRLLRIVKSKKRYSTHCRAAALRLLVVAAPESVTGGLAFAERRRRVRNHYGI</sequence>
<name>A0A7W8QE49_PARAM</name>
<dbReference type="Proteomes" id="UP000592780">
    <property type="component" value="Unassembled WGS sequence"/>
</dbReference>
<protein>
    <submittedName>
        <fullName evidence="1">Uncharacterized protein</fullName>
    </submittedName>
</protein>
<keyword evidence="2" id="KW-1185">Reference proteome</keyword>
<reference evidence="1 2" key="1">
    <citation type="submission" date="2020-08" db="EMBL/GenBank/DDBJ databases">
        <title>Genomic Encyclopedia of Type Strains, Phase IV (KMG-V): Genome sequencing to study the core and pangenomes of soil and plant-associated prokaryotes.</title>
        <authorList>
            <person name="Whitman W."/>
        </authorList>
    </citation>
    <scope>NUCLEOTIDE SEQUENCE [LARGE SCALE GENOMIC DNA]</scope>
    <source>
        <strain evidence="1 2">JPY158</strain>
    </source>
</reference>